<sequence length="137" mass="15760">MRVESLEVSQLVLLYNTKIVKDFGSKLDFTWVGPYRIAEVHKDRITSRPIGSYTLAKLDSVIAYKSIHESLLDTGQEQEQSSNQNNEDEEELGDEEINKAIRDSSPRVVITRPPDFDPREYQDFPEPRRSVRFAEGS</sequence>
<dbReference type="EMBL" id="WNWR01001083">
    <property type="protein sequence ID" value="KAE9965531.1"/>
    <property type="molecule type" value="Genomic_DNA"/>
</dbReference>
<dbReference type="Proteomes" id="UP000490939">
    <property type="component" value="Unassembled WGS sequence"/>
</dbReference>
<evidence type="ECO:0000256" key="1">
    <source>
        <dbReference type="SAM" id="MobiDB-lite"/>
    </source>
</evidence>
<evidence type="ECO:0000313" key="3">
    <source>
        <dbReference type="Proteomes" id="UP000490939"/>
    </source>
</evidence>
<accession>A0A8H3YQ57</accession>
<dbReference type="AlphaFoldDB" id="A0A8H3YQ57"/>
<gene>
    <name evidence="2" type="ORF">EG327_000437</name>
</gene>
<name>A0A8H3YQ57_VENIN</name>
<feature type="region of interest" description="Disordered" evidence="1">
    <location>
        <begin position="72"/>
        <end position="137"/>
    </location>
</feature>
<protein>
    <submittedName>
        <fullName evidence="2">Uncharacterized protein</fullName>
    </submittedName>
</protein>
<keyword evidence="3" id="KW-1185">Reference proteome</keyword>
<organism evidence="2 3">
    <name type="scientific">Venturia inaequalis</name>
    <name type="common">Apple scab fungus</name>
    <dbReference type="NCBI Taxonomy" id="5025"/>
    <lineage>
        <taxon>Eukaryota</taxon>
        <taxon>Fungi</taxon>
        <taxon>Dikarya</taxon>
        <taxon>Ascomycota</taxon>
        <taxon>Pezizomycotina</taxon>
        <taxon>Dothideomycetes</taxon>
        <taxon>Pleosporomycetidae</taxon>
        <taxon>Venturiales</taxon>
        <taxon>Venturiaceae</taxon>
        <taxon>Venturia</taxon>
    </lineage>
</organism>
<feature type="compositionally biased region" description="Acidic residues" evidence="1">
    <location>
        <begin position="86"/>
        <end position="95"/>
    </location>
</feature>
<proteinExistence type="predicted"/>
<evidence type="ECO:0000313" key="2">
    <source>
        <dbReference type="EMBL" id="KAE9965531.1"/>
    </source>
</evidence>
<reference evidence="2 3" key="1">
    <citation type="submission" date="2019-07" db="EMBL/GenBank/DDBJ databases">
        <title>Venturia inaequalis Genome Resource.</title>
        <authorList>
            <person name="Lichtner F.J."/>
        </authorList>
    </citation>
    <scope>NUCLEOTIDE SEQUENCE [LARGE SCALE GENOMIC DNA]</scope>
    <source>
        <strain evidence="2 3">DMI_063113</strain>
    </source>
</reference>
<feature type="compositionally biased region" description="Basic and acidic residues" evidence="1">
    <location>
        <begin position="96"/>
        <end position="105"/>
    </location>
</feature>
<feature type="compositionally biased region" description="Basic and acidic residues" evidence="1">
    <location>
        <begin position="114"/>
        <end position="129"/>
    </location>
</feature>
<comment type="caution">
    <text evidence="2">The sequence shown here is derived from an EMBL/GenBank/DDBJ whole genome shotgun (WGS) entry which is preliminary data.</text>
</comment>